<dbReference type="GO" id="GO:0007166">
    <property type="term" value="P:cell surface receptor signaling pathway"/>
    <property type="evidence" value="ECO:0007669"/>
    <property type="project" value="InterPro"/>
</dbReference>
<dbReference type="InterPro" id="IPR008271">
    <property type="entry name" value="Ser/Thr_kinase_AS"/>
</dbReference>
<dbReference type="Pfam" id="PF00078">
    <property type="entry name" value="RVT_1"/>
    <property type="match status" value="1"/>
</dbReference>
<feature type="coiled-coil region" evidence="9">
    <location>
        <begin position="1458"/>
        <end position="1485"/>
    </location>
</feature>
<keyword evidence="6" id="KW-0067">ATP-binding</keyword>
<evidence type="ECO:0000259" key="11">
    <source>
        <dbReference type="PROSITE" id="PS50011"/>
    </source>
</evidence>
<evidence type="ECO:0000256" key="6">
    <source>
        <dbReference type="ARBA" id="ARBA00022840"/>
    </source>
</evidence>
<dbReference type="Gene3D" id="4.10.60.10">
    <property type="entry name" value="Zinc finger, CCHC-type"/>
    <property type="match status" value="1"/>
</dbReference>
<keyword evidence="2" id="KW-0723">Serine/threonine-protein kinase</keyword>
<dbReference type="PANTHER" id="PTHR27002:SF1115">
    <property type="entry name" value="PROTEIN KINASE DOMAIN-CONTAINING PROTEIN"/>
    <property type="match status" value="1"/>
</dbReference>
<dbReference type="GO" id="GO:0008270">
    <property type="term" value="F:zinc ion binding"/>
    <property type="evidence" value="ECO:0007669"/>
    <property type="project" value="InterPro"/>
</dbReference>
<feature type="region of interest" description="Disordered" evidence="10">
    <location>
        <begin position="471"/>
        <end position="491"/>
    </location>
</feature>
<dbReference type="Pfam" id="PF13966">
    <property type="entry name" value="zf-RVT"/>
    <property type="match status" value="1"/>
</dbReference>
<keyword evidence="3" id="KW-0808">Transferase</keyword>
<evidence type="ECO:0000256" key="3">
    <source>
        <dbReference type="ARBA" id="ARBA00022679"/>
    </source>
</evidence>
<dbReference type="InterPro" id="IPR026960">
    <property type="entry name" value="RVT-Znf"/>
</dbReference>
<feature type="region of interest" description="Disordered" evidence="10">
    <location>
        <begin position="1044"/>
        <end position="1067"/>
    </location>
</feature>
<dbReference type="GO" id="GO:0005524">
    <property type="term" value="F:ATP binding"/>
    <property type="evidence" value="ECO:0007669"/>
    <property type="project" value="UniProtKB-KW"/>
</dbReference>
<dbReference type="SMR" id="Q2QZV1"/>
<dbReference type="SMART" id="SM00220">
    <property type="entry name" value="S_TKc"/>
    <property type="match status" value="1"/>
</dbReference>
<dbReference type="Gene3D" id="1.10.510.10">
    <property type="entry name" value="Transferase(Phosphotransferase) domain 1"/>
    <property type="match status" value="2"/>
</dbReference>
<evidence type="ECO:0000313" key="13">
    <source>
        <dbReference type="EMBL" id="ABA95227.1"/>
    </source>
</evidence>
<feature type="region of interest" description="Disordered" evidence="10">
    <location>
        <begin position="1335"/>
        <end position="1362"/>
    </location>
</feature>
<reference evidence="13" key="3">
    <citation type="submission" date="2006-01" db="EMBL/GenBank/DDBJ databases">
        <authorList>
            <person name="Buell R."/>
        </authorList>
    </citation>
    <scope>NUCLEOTIDE SEQUENCE</scope>
</reference>
<dbReference type="Gene3D" id="3.60.10.10">
    <property type="entry name" value="Endonuclease/exonuclease/phosphatase"/>
    <property type="match status" value="1"/>
</dbReference>
<comment type="catalytic activity">
    <reaction evidence="8">
        <text>L-seryl-[protein] + ATP = O-phospho-L-seryl-[protein] + ADP + H(+)</text>
        <dbReference type="Rhea" id="RHEA:17989"/>
        <dbReference type="Rhea" id="RHEA-COMP:9863"/>
        <dbReference type="Rhea" id="RHEA-COMP:11604"/>
        <dbReference type="ChEBI" id="CHEBI:15378"/>
        <dbReference type="ChEBI" id="CHEBI:29999"/>
        <dbReference type="ChEBI" id="CHEBI:30616"/>
        <dbReference type="ChEBI" id="CHEBI:83421"/>
        <dbReference type="ChEBI" id="CHEBI:456216"/>
        <dbReference type="EC" id="2.7.11.1"/>
    </reaction>
</comment>
<dbReference type="InterPro" id="IPR045766">
    <property type="entry name" value="MCAfunc"/>
</dbReference>
<evidence type="ECO:0000256" key="7">
    <source>
        <dbReference type="ARBA" id="ARBA00047899"/>
    </source>
</evidence>
<dbReference type="Gene3D" id="3.30.200.20">
    <property type="entry name" value="Phosphorylase Kinase, domain 1"/>
    <property type="match status" value="1"/>
</dbReference>
<feature type="compositionally biased region" description="Polar residues" evidence="10">
    <location>
        <begin position="1349"/>
        <end position="1362"/>
    </location>
</feature>
<accession>Q2QZV1</accession>
<dbReference type="FunFam" id="1.10.510.10:FF:001023">
    <property type="entry name" value="Os07g0541700 protein"/>
    <property type="match status" value="1"/>
</dbReference>
<evidence type="ECO:0000259" key="12">
    <source>
        <dbReference type="PROSITE" id="PS50878"/>
    </source>
</evidence>
<evidence type="ECO:0000256" key="4">
    <source>
        <dbReference type="ARBA" id="ARBA00022741"/>
    </source>
</evidence>
<sequence>MALWNGLGQVANIAQLAGVDAYGLIKMIVEAAQTAKRNRETCQKLARHVKMIGDLLQRLQSTELMQHQETRNPVEQLEETLRHTYMLILSCQDSSYLHSCFMGGKQAHQLREVQSDITFYLQLFPLVSFVDTTRTWERLLRRAQPSCTEDTADELQKVHHSDHRIRNHVQDYAHKYIKLIELHWQFIFRFNTEILNATEFGDQSVTQCPEVFEEKRSEQASIRSLNLDQLVVNDIGKGAVLTFSQILAATNNFSGRSLIGQGGFGPVYKGKLPNGLEIAVKRHDTSSHQGEEEFMAEIDVIPKLRRKNIIELIGFCVQGKEYETKRILLNWSKRLKIIEGISDGLLYLHNHSPKCIVHRDIKASNILLDYEMNAKISDFGLAIKLAPKATTEVLVRGTWGYADPEYVATGVISEKTDVYSFGIVLLEIISGKLCVSGYNVKSRSRRTIFPEFVMWLINSNLRAPTVNRETWRGGMRGRGERGDLAGDGPTTAAVTSGGRSSALTIDLPPLLPSPAGISKLRLPSPARALNLSQVRPGEAFQNLILHLFHCPVTPIATTLGPSKIIPTPIWLCAAPSKPLNSLYVKNALNFWFSSSFSSFSVSSLGFGLFLSHVANKDVATSLFLAGSSVLKSAGLSIHLTKDSAAKDIQENVTRFLVQFEGSSSVPSLVGEKVVPALQTVKPAFTATSRHIGCSQQSSKTSTPSVPTGPALKSVYCPVTNSFRDALLSQPKPKPPARSATSRLPSRGRKNLTMLNRCFRCLGSDHQVKDCRDPLICASCRRAGHRQDSCRSSMASNISPRRSSSSFHPSTANSTSRFTTRWVRRALNTPAPPPPRLPTAPYPRSNHSSPPPDNLAIVPYVPPLTHVDAQLEDVIAMLESSLCSSPVRSVTAGPLVPMEVSENAVTSSVASPLPDVRNALVCVQDSSISVAALVPVLACAVNDLETVSTEVVPATVSLVSVMPTRAAAVAEVAHATVESVVVPSSVSEDLSPAVNLSSMPPRLRCKNKGFLAWYGACPSSRQPSSVPPQEPRDIFVCSEQLSANPILSPPQDPDSTRSPPPTLSGPSAAEQIRRALAGLSPEGSIHSASLSPGRVPVITSNDTTAAQDFAFGEPDPVNISGDSDDDILDIFIPFVDMRVTAHYATAYVTPPCECPGRVIRKAMQDAHPRFQFTLISACRGAMTLRFIHSQDRDFAVDHQENLTAEGHLVRLERPEDSAARFIQHNTMLSELDCIDFPPEMLFPNKIRNAFENYGELMEVDDQCLYGDEQSSLRLVVLHYPGKRMSPRFRLRYNLGIVCTVYVRVLRTWELAMNVDEDGNYIKHYEQFLFPHQLDPPRSGPTVGPEAELDNLNQAPSNQISNNQGLQNRGRLLAILPAASTVFIEEISDTPEIFVPPSIHSAPSSIHDCLQDLVPSDTENEHELSARKRRRQKKRTIDSDVKRRYSERLAAKEGHLYISMESKAARAKKLKEQLAKCSSKLNDAVHKHNLLDLNFKTTPKALEDLAIACSLNDHDIAQLRKLFFSSLVSSLPSLCSLSVYLLHETKLQNIPPEKAKTILPPNLANYDFVGSYGSRGGMLTAWNADFTKTSFISRHFSLTISFTSTFTDLSFSLTNIYGPAELDQKQDFLHELLEIDPLIQGPRLLIGDFNLTRSPSDKNSQNFSTGLAAAFNQTINSLSLFELPLPDRLYTWSNKREVPVLARLDRAFFNNAWNNTLPNTSLSSCTRTTSDHVPLLLTASTSIPKSKTFRFENHLLLDRDFLPSVMHRWPQQLNMNDPAACLAAKLKQTRSIIKVWMKEHRKRSSLNEDCKFTIDLLDYIEELRPLNDGERCLRNLVQEKLFQAIQSKVAYWKQRGKVKRLKIGIDNSAFFKAHASKNYRNSRIRSIKHNGAEIADHNGKALLLHSFFQHFLGSDCQPLWDFDLSTLYSEDERDYNLLASQGLQFSTEEIITSIKGMNSNSAPGPDGFGPSFYNSAWNSIKEDIIKLAASFCSNSVQLERINRAHIVLIPKPGKENTVDGYRPISLQNCSVKILSKVLANRLQKVLTRMIHLDQTGFLKGRCISENLIYATELIQACHARKCKTLIIKLDFAKAFDSVLWTSLFQILAVRGFPNNWISWIKSLLQTSKSAVLLNGIPGKWINCKKGLRQGDPLSPYLFILVADVLQRLLEKNFQIRHPIYQDRPCATIQYADDTLVICRAEEDDVLALRSTLLQFSKATGLQINFAKSTMISLHIDRSKESSLSELLQCKLESLPMSYLGLPLSLHKLTNNDLQPIVVKVDSFLTGWEASLLSQAERLILVNAVLSSVPVYAMSAFKLPPKVIEAIDKRRRAFFWTGDDTCSGAKCLVAWDEVCTAKEKGGLGIKSLKTQNEALLLKRLFNLFSDNSSWTNWIWKEFDGRSLLKSLPLGQHWSVFQKLLPELFKITTVHIGDGSRTSFWHDRWTGNMTLAAQFESLFSHSTDDLATVEQILSFGIYDILTPRLSSAAQNDLQELQTILQNFSLTNESDTRLNNRLGNLTTKTIYDLRSPPGFPSPNWKFIWDCRMPLKIKLFAWLLVRDRLSTKLNLLKKKIVQTATCDICSTTDETADHLSFNCPFAISFWQALHIQPIINETKYLSQLKAPATIPTRHFQSFFMLCFWVLWNHRHDVVFRGRPPSIASCLQRGISESSLWAETFTPDDRFVIDVWKDISSSINAMTIQVGNLSPPALKNRKKLHKLIDPSLGAKKHERAQIMQCLRVAMLCVRDRAEHRPTMSEVVTMLPSIKTPKDRKAVVNVRF</sequence>
<dbReference type="GO" id="GO:0003676">
    <property type="term" value="F:nucleic acid binding"/>
    <property type="evidence" value="ECO:0007669"/>
    <property type="project" value="InterPro"/>
</dbReference>
<feature type="compositionally biased region" description="Pro residues" evidence="10">
    <location>
        <begin position="829"/>
        <end position="840"/>
    </location>
</feature>
<dbReference type="InterPro" id="IPR011009">
    <property type="entry name" value="Kinase-like_dom_sf"/>
</dbReference>
<dbReference type="Pfam" id="PF00069">
    <property type="entry name" value="Pkinase"/>
    <property type="match status" value="1"/>
</dbReference>
<keyword evidence="9" id="KW-0175">Coiled coil</keyword>
<dbReference type="PROSITE" id="PS00108">
    <property type="entry name" value="PROTEIN_KINASE_ST"/>
    <property type="match status" value="1"/>
</dbReference>
<feature type="compositionally biased region" description="Low complexity" evidence="10">
    <location>
        <begin position="791"/>
        <end position="809"/>
    </location>
</feature>
<organism evidence="13">
    <name type="scientific">Oryza sativa subsp. japonica</name>
    <name type="common">Rice</name>
    <dbReference type="NCBI Taxonomy" id="39947"/>
    <lineage>
        <taxon>Eukaryota</taxon>
        <taxon>Viridiplantae</taxon>
        <taxon>Streptophyta</taxon>
        <taxon>Embryophyta</taxon>
        <taxon>Tracheophyta</taxon>
        <taxon>Spermatophyta</taxon>
        <taxon>Magnoliopsida</taxon>
        <taxon>Liliopsida</taxon>
        <taxon>Poales</taxon>
        <taxon>Poaceae</taxon>
        <taxon>BOP clade</taxon>
        <taxon>Oryzoideae</taxon>
        <taxon>Oryzeae</taxon>
        <taxon>Oryzinae</taxon>
        <taxon>Oryza</taxon>
        <taxon>Oryza sativa</taxon>
    </lineage>
</organism>
<dbReference type="InterPro" id="IPR001878">
    <property type="entry name" value="Znf_CCHC"/>
</dbReference>
<dbReference type="GO" id="GO:0004674">
    <property type="term" value="F:protein serine/threonine kinase activity"/>
    <property type="evidence" value="ECO:0007669"/>
    <property type="project" value="UniProtKB-KW"/>
</dbReference>
<evidence type="ECO:0000256" key="1">
    <source>
        <dbReference type="ARBA" id="ARBA00012513"/>
    </source>
</evidence>
<dbReference type="EC" id="2.7.11.1" evidence="1"/>
<dbReference type="SUPFAM" id="SSF56112">
    <property type="entry name" value="Protein kinase-like (PK-like)"/>
    <property type="match status" value="1"/>
</dbReference>
<dbReference type="InterPro" id="IPR059179">
    <property type="entry name" value="MLKL-like_MCAfunc"/>
</dbReference>
<dbReference type="SUPFAM" id="SSF57756">
    <property type="entry name" value="Retrovirus zinc finger-like domains"/>
    <property type="match status" value="1"/>
</dbReference>
<keyword evidence="5" id="KW-0418">Kinase</keyword>
<dbReference type="Pfam" id="PF19584">
    <property type="entry name" value="MCAfunc"/>
    <property type="match status" value="1"/>
</dbReference>
<dbReference type="CDD" id="cd01650">
    <property type="entry name" value="RT_nLTR_like"/>
    <property type="match status" value="1"/>
</dbReference>
<feature type="compositionally biased region" description="Pro residues" evidence="10">
    <location>
        <begin position="1046"/>
        <end position="1062"/>
    </location>
</feature>
<evidence type="ECO:0000256" key="5">
    <source>
        <dbReference type="ARBA" id="ARBA00022777"/>
    </source>
</evidence>
<dbReference type="PANTHER" id="PTHR27002">
    <property type="entry name" value="RECEPTOR-LIKE SERINE/THREONINE-PROTEIN KINASE SD1-8"/>
    <property type="match status" value="1"/>
</dbReference>
<gene>
    <name evidence="13" type="ordered locus">LOC_Os11g44750</name>
</gene>
<dbReference type="EMBL" id="DP000010">
    <property type="protein sequence ID" value="ABA95227.1"/>
    <property type="molecule type" value="Genomic_DNA"/>
</dbReference>
<dbReference type="CDD" id="cd21037">
    <property type="entry name" value="MLKL_NTD"/>
    <property type="match status" value="1"/>
</dbReference>
<dbReference type="Pfam" id="PF03372">
    <property type="entry name" value="Exo_endo_phos"/>
    <property type="match status" value="1"/>
</dbReference>
<dbReference type="PROSITE" id="PS50878">
    <property type="entry name" value="RT_POL"/>
    <property type="match status" value="1"/>
</dbReference>
<dbReference type="SMART" id="SM00343">
    <property type="entry name" value="ZnF_C2HC"/>
    <property type="match status" value="2"/>
</dbReference>
<evidence type="ECO:0000256" key="2">
    <source>
        <dbReference type="ARBA" id="ARBA00022527"/>
    </source>
</evidence>
<feature type="domain" description="Protein kinase" evidence="11">
    <location>
        <begin position="253"/>
        <end position="549"/>
    </location>
</feature>
<dbReference type="InterPro" id="IPR043502">
    <property type="entry name" value="DNA/RNA_pol_sf"/>
</dbReference>
<comment type="catalytic activity">
    <reaction evidence="7">
        <text>L-threonyl-[protein] + ATP = O-phospho-L-threonyl-[protein] + ADP + H(+)</text>
        <dbReference type="Rhea" id="RHEA:46608"/>
        <dbReference type="Rhea" id="RHEA-COMP:11060"/>
        <dbReference type="Rhea" id="RHEA-COMP:11605"/>
        <dbReference type="ChEBI" id="CHEBI:15378"/>
        <dbReference type="ChEBI" id="CHEBI:30013"/>
        <dbReference type="ChEBI" id="CHEBI:30616"/>
        <dbReference type="ChEBI" id="CHEBI:61977"/>
        <dbReference type="ChEBI" id="CHEBI:456216"/>
        <dbReference type="EC" id="2.7.11.1"/>
    </reaction>
</comment>
<feature type="region of interest" description="Disordered" evidence="10">
    <location>
        <begin position="787"/>
        <end position="850"/>
    </location>
</feature>
<feature type="region of interest" description="Disordered" evidence="10">
    <location>
        <begin position="726"/>
        <end position="747"/>
    </location>
</feature>
<name>Q2QZV1_ORYSJ</name>
<dbReference type="InterPro" id="IPR036875">
    <property type="entry name" value="Znf_CCHC_sf"/>
</dbReference>
<protein>
    <recommendedName>
        <fullName evidence="1">non-specific serine/threonine protein kinase</fullName>
        <ecNumber evidence="1">2.7.11.1</ecNumber>
    </recommendedName>
</protein>
<dbReference type="InterPro" id="IPR036537">
    <property type="entry name" value="Adaptor_Cbl_N_dom_sf"/>
</dbReference>
<dbReference type="InterPro" id="IPR000719">
    <property type="entry name" value="Prot_kinase_dom"/>
</dbReference>
<dbReference type="PROSITE" id="PS50011">
    <property type="entry name" value="PROTEIN_KINASE_DOM"/>
    <property type="match status" value="1"/>
</dbReference>
<dbReference type="InterPro" id="IPR005135">
    <property type="entry name" value="Endo/exonuclease/phosphatase"/>
</dbReference>
<proteinExistence type="predicted"/>
<keyword evidence="4" id="KW-0547">Nucleotide-binding</keyword>
<reference evidence="13" key="1">
    <citation type="journal article" date="2005" name="BMC Biol.">
        <title>The sequence of rice chromosomes 11 and 12, rich in disease resistance genes and recent gene duplications.</title>
        <authorList>
            <consortium name="The rice chromosomes 11 and 12 sequencing consortia"/>
        </authorList>
    </citation>
    <scope>NUCLEOTIDE SEQUENCE [LARGE SCALE GENOMIC DNA]</scope>
</reference>
<dbReference type="InterPro" id="IPR000477">
    <property type="entry name" value="RT_dom"/>
</dbReference>
<evidence type="ECO:0000256" key="10">
    <source>
        <dbReference type="SAM" id="MobiDB-lite"/>
    </source>
</evidence>
<feature type="region of interest" description="Disordered" evidence="10">
    <location>
        <begin position="1415"/>
        <end position="1436"/>
    </location>
</feature>
<evidence type="ECO:0000256" key="9">
    <source>
        <dbReference type="SAM" id="Coils"/>
    </source>
</evidence>
<dbReference type="SUPFAM" id="SSF56219">
    <property type="entry name" value="DNase I-like"/>
    <property type="match status" value="1"/>
</dbReference>
<dbReference type="Gene3D" id="1.20.930.20">
    <property type="entry name" value="Adaptor protein Cbl, N-terminal domain"/>
    <property type="match status" value="1"/>
</dbReference>
<dbReference type="InterPro" id="IPR036691">
    <property type="entry name" value="Endo/exonu/phosph_ase_sf"/>
</dbReference>
<reference evidence="13" key="2">
    <citation type="submission" date="2005-04" db="EMBL/GenBank/DDBJ databases">
        <authorList>
            <person name="Buell C.R."/>
            <person name="Wing R.A."/>
            <person name="McCombie W.A."/>
            <person name="Ouyang S."/>
        </authorList>
    </citation>
    <scope>NUCLEOTIDE SEQUENCE</scope>
</reference>
<feature type="domain" description="Reverse transcriptase" evidence="12">
    <location>
        <begin position="1988"/>
        <end position="2261"/>
    </location>
</feature>
<evidence type="ECO:0000256" key="8">
    <source>
        <dbReference type="ARBA" id="ARBA00048679"/>
    </source>
</evidence>
<dbReference type="HOGENOM" id="CLU_1363501_0_0_1"/>
<dbReference type="SUPFAM" id="SSF56672">
    <property type="entry name" value="DNA/RNA polymerases"/>
    <property type="match status" value="1"/>
</dbReference>